<keyword evidence="3" id="KW-0326">Glycosidase</keyword>
<dbReference type="Pfam" id="PF02837">
    <property type="entry name" value="Glyco_hydro_2_N"/>
    <property type="match status" value="1"/>
</dbReference>
<feature type="domain" description="Glycoside hydrolase family 2 immunoglobulin-like beta-sandwich" evidence="4">
    <location>
        <begin position="189"/>
        <end position="275"/>
    </location>
</feature>
<organism evidence="7 8">
    <name type="scientific">Occultella glacieicola</name>
    <dbReference type="NCBI Taxonomy" id="2518684"/>
    <lineage>
        <taxon>Bacteria</taxon>
        <taxon>Bacillati</taxon>
        <taxon>Actinomycetota</taxon>
        <taxon>Actinomycetes</taxon>
        <taxon>Micrococcales</taxon>
        <taxon>Ruaniaceae</taxon>
        <taxon>Occultella</taxon>
    </lineage>
</organism>
<evidence type="ECO:0000256" key="2">
    <source>
        <dbReference type="ARBA" id="ARBA00022801"/>
    </source>
</evidence>
<dbReference type="SUPFAM" id="SSF51445">
    <property type="entry name" value="(Trans)glycosidases"/>
    <property type="match status" value="1"/>
</dbReference>
<dbReference type="GO" id="GO:0016787">
    <property type="term" value="F:hydrolase activity"/>
    <property type="evidence" value="ECO:0007669"/>
    <property type="project" value="UniProtKB-KW"/>
</dbReference>
<evidence type="ECO:0000259" key="5">
    <source>
        <dbReference type="Pfam" id="PF02836"/>
    </source>
</evidence>
<dbReference type="Pfam" id="PF00703">
    <property type="entry name" value="Glyco_hydro_2"/>
    <property type="match status" value="1"/>
</dbReference>
<feature type="domain" description="Glycoside hydrolase family 2 catalytic" evidence="5">
    <location>
        <begin position="312"/>
        <end position="504"/>
    </location>
</feature>
<dbReference type="EMBL" id="SMNA01000010">
    <property type="protein sequence ID" value="TDE90076.1"/>
    <property type="molecule type" value="Genomic_DNA"/>
</dbReference>
<comment type="similarity">
    <text evidence="1">Belongs to the glycosyl hydrolase 2 family.</text>
</comment>
<evidence type="ECO:0000256" key="3">
    <source>
        <dbReference type="ARBA" id="ARBA00023295"/>
    </source>
</evidence>
<dbReference type="PANTHER" id="PTHR42732">
    <property type="entry name" value="BETA-GALACTOSIDASE"/>
    <property type="match status" value="1"/>
</dbReference>
<gene>
    <name evidence="7" type="ORF">EXU48_19370</name>
</gene>
<dbReference type="SUPFAM" id="SSF49785">
    <property type="entry name" value="Galactose-binding domain-like"/>
    <property type="match status" value="1"/>
</dbReference>
<dbReference type="InterPro" id="IPR006104">
    <property type="entry name" value="Glyco_hydro_2_N"/>
</dbReference>
<dbReference type="InterPro" id="IPR006102">
    <property type="entry name" value="Ig-like_GH2"/>
</dbReference>
<sequence length="693" mass="76671">MTCAHRPEYPRPDLVREHWLNLNGTWDFAPGAPVPDGGGWPERIVVPFAWETRASGVERGWLDRATYRRKFEVPTAWAGSRTILRFGAVHHRATVFVNRTEVGSHEGGYMPFEFDVTDALIDGANELRVHVEAPLDKRFIPHSKQRSMPRDDYDSVAFTPSSGIWQTVWLESRPATAASAIRLRGESLASIEAEVEVTGPHAADARVDLRLLDDADSGPGSALVATPTDAGSFRASLTPDSPRLWSPADPHLYRVEVTVHSADGVDRVVATTGLRRVETKGDKIFLNDVRIAPRAVLDQGYWPPSGITARTDDALRRDLELAREAGYTMVRKHLRLEDPRWLHWADTLGMLVWEEPASTSRYSAAAIEAFEAQIPVMVARDGNHPSIVIWGLYNEEWGLDWQVEARPEYQGATARAYDLLAALGTTRPIVDDSGWSHVKTDIVDWHIYTDDFATWADLVAGLAGHRQDFPVTLAADEHLTKQLWATPELIGASLPILNSEYGAGHTSTDRGWQLKWQTQELRRHDAFSGYVYTELTDVEHEMADLYYADRTRKDLLGIDPAHVNAEAVVILDVVPVEPGVDVALELGALLRLPVRASHHGASPIQGTLHAGWAPLLSPWPEAVPTSAIEPVALTVDPFVVTEVVEVALTALEGTARLLLWLAVDDGTIVARSTLDLGSTGSTEWDAPWCDQWL</sequence>
<dbReference type="InterPro" id="IPR008979">
    <property type="entry name" value="Galactose-bd-like_sf"/>
</dbReference>
<comment type="caution">
    <text evidence="7">The sequence shown here is derived from an EMBL/GenBank/DDBJ whole genome shotgun (WGS) entry which is preliminary data.</text>
</comment>
<dbReference type="InterPro" id="IPR013783">
    <property type="entry name" value="Ig-like_fold"/>
</dbReference>
<proteinExistence type="inferred from homology"/>
<dbReference type="InterPro" id="IPR036156">
    <property type="entry name" value="Beta-gal/glucu_dom_sf"/>
</dbReference>
<dbReference type="PANTHER" id="PTHR42732:SF3">
    <property type="entry name" value="HYDROLASE"/>
    <property type="match status" value="1"/>
</dbReference>
<accession>A0ABY2E2U3</accession>
<evidence type="ECO:0000313" key="7">
    <source>
        <dbReference type="EMBL" id="TDE90076.1"/>
    </source>
</evidence>
<keyword evidence="8" id="KW-1185">Reference proteome</keyword>
<evidence type="ECO:0000256" key="1">
    <source>
        <dbReference type="ARBA" id="ARBA00007401"/>
    </source>
</evidence>
<dbReference type="InterPro" id="IPR017853">
    <property type="entry name" value="GH"/>
</dbReference>
<dbReference type="Pfam" id="PF02836">
    <property type="entry name" value="Glyco_hydro_2_C"/>
    <property type="match status" value="1"/>
</dbReference>
<evidence type="ECO:0000259" key="4">
    <source>
        <dbReference type="Pfam" id="PF00703"/>
    </source>
</evidence>
<evidence type="ECO:0000259" key="6">
    <source>
        <dbReference type="Pfam" id="PF02837"/>
    </source>
</evidence>
<dbReference type="InterPro" id="IPR051913">
    <property type="entry name" value="GH2_Domain-Containing"/>
</dbReference>
<dbReference type="Gene3D" id="2.60.40.10">
    <property type="entry name" value="Immunoglobulins"/>
    <property type="match status" value="1"/>
</dbReference>
<evidence type="ECO:0000313" key="8">
    <source>
        <dbReference type="Proteomes" id="UP000504882"/>
    </source>
</evidence>
<keyword evidence="2 7" id="KW-0378">Hydrolase</keyword>
<dbReference type="InterPro" id="IPR006103">
    <property type="entry name" value="Glyco_hydro_2_cat"/>
</dbReference>
<dbReference type="Proteomes" id="UP000504882">
    <property type="component" value="Unassembled WGS sequence"/>
</dbReference>
<protein>
    <submittedName>
        <fullName evidence="7">Glycoside hydrolase family 2</fullName>
    </submittedName>
</protein>
<reference evidence="7 8" key="1">
    <citation type="submission" date="2019-03" db="EMBL/GenBank/DDBJ databases">
        <title>Genomic features of bacteria from cold environments.</title>
        <authorList>
            <person name="Shen L."/>
        </authorList>
    </citation>
    <scope>NUCLEOTIDE SEQUENCE [LARGE SCALE GENOMIC DNA]</scope>
    <source>
        <strain evidence="8">T3246-1</strain>
    </source>
</reference>
<feature type="domain" description="Glycosyl hydrolases family 2 sugar binding" evidence="6">
    <location>
        <begin position="65"/>
        <end position="170"/>
    </location>
</feature>
<name>A0ABY2E2U3_9MICO</name>
<dbReference type="SUPFAM" id="SSF49303">
    <property type="entry name" value="beta-Galactosidase/glucuronidase domain"/>
    <property type="match status" value="1"/>
</dbReference>
<dbReference type="Gene3D" id="3.20.20.80">
    <property type="entry name" value="Glycosidases"/>
    <property type="match status" value="1"/>
</dbReference>
<dbReference type="Gene3D" id="2.60.120.260">
    <property type="entry name" value="Galactose-binding domain-like"/>
    <property type="match status" value="1"/>
</dbReference>